<keyword evidence="5" id="KW-0449">Lipoprotein</keyword>
<organism evidence="7 8">
    <name type="scientific">Myceligenerans crystallogenes</name>
    <dbReference type="NCBI Taxonomy" id="316335"/>
    <lineage>
        <taxon>Bacteria</taxon>
        <taxon>Bacillati</taxon>
        <taxon>Actinomycetota</taxon>
        <taxon>Actinomycetes</taxon>
        <taxon>Micrococcales</taxon>
        <taxon>Promicromonosporaceae</taxon>
        <taxon>Myceligenerans</taxon>
    </lineage>
</organism>
<keyword evidence="4" id="KW-0564">Palmitate</keyword>
<dbReference type="RefSeq" id="WP_344102176.1">
    <property type="nucleotide sequence ID" value="NZ_BAAANL010000003.1"/>
</dbReference>
<gene>
    <name evidence="7" type="ORF">GCM10009751_20070</name>
</gene>
<evidence type="ECO:0000256" key="4">
    <source>
        <dbReference type="ARBA" id="ARBA00023139"/>
    </source>
</evidence>
<dbReference type="EMBL" id="BAAANL010000003">
    <property type="protein sequence ID" value="GAA1862256.1"/>
    <property type="molecule type" value="Genomic_DNA"/>
</dbReference>
<keyword evidence="3" id="KW-0472">Membrane</keyword>
<protein>
    <submittedName>
        <fullName evidence="7">Extracellular solute-binding protein</fullName>
    </submittedName>
</protein>
<name>A0ABN2NBX0_9MICO</name>
<evidence type="ECO:0000256" key="6">
    <source>
        <dbReference type="SAM" id="SignalP"/>
    </source>
</evidence>
<dbReference type="PROSITE" id="PS51257">
    <property type="entry name" value="PROKAR_LIPOPROTEIN"/>
    <property type="match status" value="1"/>
</dbReference>
<evidence type="ECO:0000256" key="5">
    <source>
        <dbReference type="ARBA" id="ARBA00023288"/>
    </source>
</evidence>
<evidence type="ECO:0000256" key="1">
    <source>
        <dbReference type="ARBA" id="ARBA00022475"/>
    </source>
</evidence>
<accession>A0ABN2NBX0</accession>
<feature type="chain" id="PRO_5045476018" evidence="6">
    <location>
        <begin position="26"/>
        <end position="442"/>
    </location>
</feature>
<dbReference type="SUPFAM" id="SSF53850">
    <property type="entry name" value="Periplasmic binding protein-like II"/>
    <property type="match status" value="1"/>
</dbReference>
<dbReference type="Pfam" id="PF13416">
    <property type="entry name" value="SBP_bac_8"/>
    <property type="match status" value="1"/>
</dbReference>
<dbReference type="InterPro" id="IPR050490">
    <property type="entry name" value="Bact_solute-bd_prot1"/>
</dbReference>
<dbReference type="PANTHER" id="PTHR43649:SF33">
    <property type="entry name" value="POLYGALACTURONAN_RHAMNOGALACTURONAN-BINDING PROTEIN YTCQ"/>
    <property type="match status" value="1"/>
</dbReference>
<sequence>MKATTTTRGAAAGTALLLTAGFLTGCTGQPVAGGTAGGEDSDTDTLTVWHFESEESAMGQAWATAVEIFEEENPEVTVEVEKQTFEQIQKNAKIVLTGDDVPDVMEFNKGNATAGQLAAQGLIAPLTDAAAERGWDRTVTGSLATTGRYDADGLMGSGDWYGVPNYGEFVGVYYNKEMFAEYGLEEPTTLEEFEDVLAAFANQGVTPLAEAGAEYPLGQLWYELVLAYGDRQLVDDYQLFANDIDFRNEAMTQATEKLADWIGKGYVAGDSAGLTAEDMGVSFIDGTYPMMVSGSWWFGRLATEAKHDWGQFNFPGNELHPGSSGNLWVVPANAGSPGLAEEFIDVTLRPEVQEVLAREGGLPVAGDASAIEDERTRELTENFQQIVEDDGLAFYPDWPVAGFYDVLVSELQSLVNESKTPDEVLTGLQEAYDEGKADLVGE</sequence>
<evidence type="ECO:0000313" key="7">
    <source>
        <dbReference type="EMBL" id="GAA1862256.1"/>
    </source>
</evidence>
<keyword evidence="8" id="KW-1185">Reference proteome</keyword>
<reference evidence="7 8" key="1">
    <citation type="journal article" date="2019" name="Int. J. Syst. Evol. Microbiol.">
        <title>The Global Catalogue of Microorganisms (GCM) 10K type strain sequencing project: providing services to taxonomists for standard genome sequencing and annotation.</title>
        <authorList>
            <consortium name="The Broad Institute Genomics Platform"/>
            <consortium name="The Broad Institute Genome Sequencing Center for Infectious Disease"/>
            <person name="Wu L."/>
            <person name="Ma J."/>
        </authorList>
    </citation>
    <scope>NUCLEOTIDE SEQUENCE [LARGE SCALE GENOMIC DNA]</scope>
    <source>
        <strain evidence="7 8">JCM 14326</strain>
    </source>
</reference>
<evidence type="ECO:0000256" key="2">
    <source>
        <dbReference type="ARBA" id="ARBA00022729"/>
    </source>
</evidence>
<feature type="signal peptide" evidence="6">
    <location>
        <begin position="1"/>
        <end position="25"/>
    </location>
</feature>
<keyword evidence="1" id="KW-1003">Cell membrane</keyword>
<dbReference type="InterPro" id="IPR006059">
    <property type="entry name" value="SBP"/>
</dbReference>
<evidence type="ECO:0000256" key="3">
    <source>
        <dbReference type="ARBA" id="ARBA00023136"/>
    </source>
</evidence>
<comment type="caution">
    <text evidence="7">The sequence shown here is derived from an EMBL/GenBank/DDBJ whole genome shotgun (WGS) entry which is preliminary data.</text>
</comment>
<evidence type="ECO:0000313" key="8">
    <source>
        <dbReference type="Proteomes" id="UP001501094"/>
    </source>
</evidence>
<dbReference type="Proteomes" id="UP001501094">
    <property type="component" value="Unassembled WGS sequence"/>
</dbReference>
<proteinExistence type="predicted"/>
<keyword evidence="2 6" id="KW-0732">Signal</keyword>
<dbReference type="Gene3D" id="3.40.190.10">
    <property type="entry name" value="Periplasmic binding protein-like II"/>
    <property type="match status" value="1"/>
</dbReference>
<dbReference type="PANTHER" id="PTHR43649">
    <property type="entry name" value="ARABINOSE-BINDING PROTEIN-RELATED"/>
    <property type="match status" value="1"/>
</dbReference>